<keyword evidence="1" id="KW-1133">Transmembrane helix</keyword>
<evidence type="ECO:0000313" key="2">
    <source>
        <dbReference type="EMBL" id="TPP60638.1"/>
    </source>
</evidence>
<dbReference type="STRING" id="46835.A0A504YS44"/>
<keyword evidence="1" id="KW-0812">Transmembrane</keyword>
<organism evidence="2 3">
    <name type="scientific">Fasciola gigantica</name>
    <name type="common">Giant liver fluke</name>
    <dbReference type="NCBI Taxonomy" id="46835"/>
    <lineage>
        <taxon>Eukaryota</taxon>
        <taxon>Metazoa</taxon>
        <taxon>Spiralia</taxon>
        <taxon>Lophotrochozoa</taxon>
        <taxon>Platyhelminthes</taxon>
        <taxon>Trematoda</taxon>
        <taxon>Digenea</taxon>
        <taxon>Plagiorchiida</taxon>
        <taxon>Echinostomata</taxon>
        <taxon>Echinostomatoidea</taxon>
        <taxon>Fasciolidae</taxon>
        <taxon>Fasciola</taxon>
    </lineage>
</organism>
<name>A0A504YS44_FASGI</name>
<dbReference type="AlphaFoldDB" id="A0A504YS44"/>
<sequence>MHNEQNTYCDLVSDVNVATAMRAIVVKGHHLDCTGLVGACGQNVPHLVALGLGYVIDPVQSEIDVPVRVYSPDGALAPYLIVRSLEKMCLPKPPAWGHVSCKVYVWGIGWTVGDDRTLNDAFFWSETETGWPSLYYKDDGYHFGDILTWTKLTQLSRNWSIGQLMIYHAVVLGVLAIPLLFILVSMSKLICSVLGTKKAAKAEGQTEEAQ</sequence>
<feature type="transmembrane region" description="Helical" evidence="1">
    <location>
        <begin position="164"/>
        <end position="184"/>
    </location>
</feature>
<protein>
    <submittedName>
        <fullName evidence="2">Uncharacterized protein</fullName>
    </submittedName>
</protein>
<dbReference type="OrthoDB" id="10050940at2759"/>
<accession>A0A504YS44</accession>
<reference evidence="2 3" key="1">
    <citation type="submission" date="2019-04" db="EMBL/GenBank/DDBJ databases">
        <title>Annotation for the trematode Fasciola gigantica.</title>
        <authorList>
            <person name="Choi Y.-J."/>
        </authorList>
    </citation>
    <scope>NUCLEOTIDE SEQUENCE [LARGE SCALE GENOMIC DNA]</scope>
    <source>
        <strain evidence="2">Uganda_cow_1</strain>
    </source>
</reference>
<dbReference type="EMBL" id="SUNJ01009164">
    <property type="protein sequence ID" value="TPP60638.1"/>
    <property type="molecule type" value="Genomic_DNA"/>
</dbReference>
<comment type="caution">
    <text evidence="2">The sequence shown here is derived from an EMBL/GenBank/DDBJ whole genome shotgun (WGS) entry which is preliminary data.</text>
</comment>
<evidence type="ECO:0000256" key="1">
    <source>
        <dbReference type="SAM" id="Phobius"/>
    </source>
</evidence>
<evidence type="ECO:0000313" key="3">
    <source>
        <dbReference type="Proteomes" id="UP000316759"/>
    </source>
</evidence>
<dbReference type="Proteomes" id="UP000316759">
    <property type="component" value="Unassembled WGS sequence"/>
</dbReference>
<gene>
    <name evidence="2" type="ORF">FGIG_02173</name>
</gene>
<proteinExistence type="predicted"/>
<keyword evidence="3" id="KW-1185">Reference proteome</keyword>
<keyword evidence="1" id="KW-0472">Membrane</keyword>